<name>A0ABR1GK20_9HYPO</name>
<comment type="caution">
    <text evidence="2">The sequence shown here is derived from an EMBL/GenBank/DDBJ whole genome shotgun (WGS) entry which is preliminary data.</text>
</comment>
<accession>A0ABR1GK20</accession>
<evidence type="ECO:0000256" key="1">
    <source>
        <dbReference type="SAM" id="MobiDB-lite"/>
    </source>
</evidence>
<sequence length="234" mass="24277">MSDGIAPAIDKVGEPAPTAPEADVAAPTMATAAPAPESKPDETMVEDGAKAPSKIPKPVEMMSVPQTPINNATPAGGTPRPELKLDEEPKEKPKEEEATVILGLQEPESTPVDSKPKDEPMDTEPVAEKLTEAATNGSSKDVEMTGALPSSGSSESASGEKRKLDDEPSTTNGEASDDDKSGSEGRSDKKARVDDVPAQPATNGKSKSKREKKAAAQVAGRTARKTRSQGPVEV</sequence>
<feature type="compositionally biased region" description="Basic and acidic residues" evidence="1">
    <location>
        <begin position="114"/>
        <end position="131"/>
    </location>
</feature>
<feature type="compositionally biased region" description="Low complexity" evidence="1">
    <location>
        <begin position="25"/>
        <end position="36"/>
    </location>
</feature>
<feature type="compositionally biased region" description="Basic and acidic residues" evidence="1">
    <location>
        <begin position="81"/>
        <end position="97"/>
    </location>
</feature>
<keyword evidence="3" id="KW-1185">Reference proteome</keyword>
<feature type="compositionally biased region" description="Polar residues" evidence="1">
    <location>
        <begin position="64"/>
        <end position="73"/>
    </location>
</feature>
<organism evidence="2 3">
    <name type="scientific">Neonectria punicea</name>
    <dbReference type="NCBI Taxonomy" id="979145"/>
    <lineage>
        <taxon>Eukaryota</taxon>
        <taxon>Fungi</taxon>
        <taxon>Dikarya</taxon>
        <taxon>Ascomycota</taxon>
        <taxon>Pezizomycotina</taxon>
        <taxon>Sordariomycetes</taxon>
        <taxon>Hypocreomycetidae</taxon>
        <taxon>Hypocreales</taxon>
        <taxon>Nectriaceae</taxon>
        <taxon>Neonectria</taxon>
    </lineage>
</organism>
<feature type="compositionally biased region" description="Basic and acidic residues" evidence="1">
    <location>
        <begin position="178"/>
        <end position="195"/>
    </location>
</feature>
<evidence type="ECO:0000313" key="2">
    <source>
        <dbReference type="EMBL" id="KAK7398466.1"/>
    </source>
</evidence>
<protein>
    <submittedName>
        <fullName evidence="2">Uncharacterized protein</fullName>
    </submittedName>
</protein>
<gene>
    <name evidence="2" type="ORF">QQX98_012153</name>
</gene>
<dbReference type="EMBL" id="JAZAVJ010000334">
    <property type="protein sequence ID" value="KAK7398466.1"/>
    <property type="molecule type" value="Genomic_DNA"/>
</dbReference>
<feature type="region of interest" description="Disordered" evidence="1">
    <location>
        <begin position="1"/>
        <end position="234"/>
    </location>
</feature>
<proteinExistence type="predicted"/>
<reference evidence="2 3" key="1">
    <citation type="journal article" date="2025" name="Microbiol. Resour. Announc.">
        <title>Draft genome sequences for Neonectria magnoliae and Neonectria punicea, canker pathogens of Liriodendron tulipifera and Acer saccharum in West Virginia.</title>
        <authorList>
            <person name="Petronek H.M."/>
            <person name="Kasson M.T."/>
            <person name="Metheny A.M."/>
            <person name="Stauder C.M."/>
            <person name="Lovett B."/>
            <person name="Lynch S.C."/>
            <person name="Garnas J.R."/>
            <person name="Kasson L.R."/>
            <person name="Stajich J.E."/>
        </authorList>
    </citation>
    <scope>NUCLEOTIDE SEQUENCE [LARGE SCALE GENOMIC DNA]</scope>
    <source>
        <strain evidence="2 3">NRRL 64653</strain>
    </source>
</reference>
<evidence type="ECO:0000313" key="3">
    <source>
        <dbReference type="Proteomes" id="UP001498476"/>
    </source>
</evidence>
<dbReference type="Proteomes" id="UP001498476">
    <property type="component" value="Unassembled WGS sequence"/>
</dbReference>